<dbReference type="GO" id="GO:0030313">
    <property type="term" value="C:cell envelope"/>
    <property type="evidence" value="ECO:0007669"/>
    <property type="project" value="UniProtKB-SubCell"/>
</dbReference>
<dbReference type="Pfam" id="PF00578">
    <property type="entry name" value="AhpC-TSA"/>
    <property type="match status" value="1"/>
</dbReference>
<feature type="transmembrane region" description="Helical" evidence="5">
    <location>
        <begin position="6"/>
        <end position="22"/>
    </location>
</feature>
<keyword evidence="3" id="KW-1015">Disulfide bond</keyword>
<evidence type="ECO:0000313" key="7">
    <source>
        <dbReference type="EMBL" id="KHE93230.1"/>
    </source>
</evidence>
<dbReference type="GO" id="GO:0017004">
    <property type="term" value="P:cytochrome complex assembly"/>
    <property type="evidence" value="ECO:0007669"/>
    <property type="project" value="UniProtKB-KW"/>
</dbReference>
<dbReference type="InterPro" id="IPR050553">
    <property type="entry name" value="Thioredoxin_ResA/DsbE_sf"/>
</dbReference>
<dbReference type="InterPro" id="IPR011990">
    <property type="entry name" value="TPR-like_helical_dom_sf"/>
</dbReference>
<evidence type="ECO:0000313" key="8">
    <source>
        <dbReference type="Proteomes" id="UP000030652"/>
    </source>
</evidence>
<dbReference type="GO" id="GO:0006950">
    <property type="term" value="P:response to stress"/>
    <property type="evidence" value="ECO:0007669"/>
    <property type="project" value="UniProtKB-ARBA"/>
</dbReference>
<dbReference type="GO" id="GO:0016209">
    <property type="term" value="F:antioxidant activity"/>
    <property type="evidence" value="ECO:0007669"/>
    <property type="project" value="InterPro"/>
</dbReference>
<organism evidence="7 8">
    <name type="scientific">Candidatus Scalindua brodae</name>
    <dbReference type="NCBI Taxonomy" id="237368"/>
    <lineage>
        <taxon>Bacteria</taxon>
        <taxon>Pseudomonadati</taxon>
        <taxon>Planctomycetota</taxon>
        <taxon>Candidatus Brocadiia</taxon>
        <taxon>Candidatus Brocadiales</taxon>
        <taxon>Candidatus Scalinduaceae</taxon>
        <taxon>Candidatus Scalindua</taxon>
    </lineage>
</organism>
<dbReference type="InterPro" id="IPR013766">
    <property type="entry name" value="Thioredoxin_domain"/>
</dbReference>
<dbReference type="Gene3D" id="3.40.30.10">
    <property type="entry name" value="Glutaredoxin"/>
    <property type="match status" value="1"/>
</dbReference>
<sequence length="313" mass="35719">MKKENFLIPVVVIMFFSLLLTFSNNAMGALRQDADAAMELAAIRKNLNVYAKMKPEDAREFYEGALNELRVIIDMFAGTEEALEATFYIGATNNILGRFNEAITYFDNVLRFQNEIDENFKARLLYFKAQALIGIGNIEEAKDVITELRVIEPGAANAFGKELGGTMRLGMSAPDFHTEDFKGNPISLSQFEGKIVVMHFWATWNDHCLEKLPEIKELYRKFKGPDVQFIGISRDDQIDDLKGVVFQKNIEWPQIFEGMRYKGMMSKLYDVRNIPMTFVVDKRGKVQYVGSSKEKIIQIVTALIVKEEKKSGY</sequence>
<feature type="domain" description="Thioredoxin" evidence="6">
    <location>
        <begin position="167"/>
        <end position="310"/>
    </location>
</feature>
<protein>
    <submittedName>
        <fullName evidence="7">Putative thioredoxin</fullName>
    </submittedName>
</protein>
<evidence type="ECO:0000256" key="2">
    <source>
        <dbReference type="ARBA" id="ARBA00022748"/>
    </source>
</evidence>
<dbReference type="eggNOG" id="COG0526">
    <property type="taxonomic scope" value="Bacteria"/>
</dbReference>
<dbReference type="GO" id="GO:0016491">
    <property type="term" value="F:oxidoreductase activity"/>
    <property type="evidence" value="ECO:0007669"/>
    <property type="project" value="InterPro"/>
</dbReference>
<evidence type="ECO:0000256" key="3">
    <source>
        <dbReference type="ARBA" id="ARBA00023157"/>
    </source>
</evidence>
<dbReference type="PANTHER" id="PTHR42852:SF6">
    <property type="entry name" value="THIOL:DISULFIDE INTERCHANGE PROTEIN DSBE"/>
    <property type="match status" value="1"/>
</dbReference>
<keyword evidence="2" id="KW-0201">Cytochrome c-type biogenesis</keyword>
<evidence type="ECO:0000256" key="5">
    <source>
        <dbReference type="SAM" id="Phobius"/>
    </source>
</evidence>
<dbReference type="InterPro" id="IPR036249">
    <property type="entry name" value="Thioredoxin-like_sf"/>
</dbReference>
<dbReference type="Proteomes" id="UP000030652">
    <property type="component" value="Unassembled WGS sequence"/>
</dbReference>
<keyword evidence="5" id="KW-0472">Membrane</keyword>
<dbReference type="PANTHER" id="PTHR42852">
    <property type="entry name" value="THIOL:DISULFIDE INTERCHANGE PROTEIN DSBE"/>
    <property type="match status" value="1"/>
</dbReference>
<evidence type="ECO:0000256" key="4">
    <source>
        <dbReference type="ARBA" id="ARBA00023284"/>
    </source>
</evidence>
<keyword evidence="5" id="KW-1133">Transmembrane helix</keyword>
<keyword evidence="5" id="KW-0812">Transmembrane</keyword>
<keyword evidence="4" id="KW-0676">Redox-active center</keyword>
<dbReference type="SUPFAM" id="SSF48452">
    <property type="entry name" value="TPR-like"/>
    <property type="match status" value="1"/>
</dbReference>
<evidence type="ECO:0000259" key="6">
    <source>
        <dbReference type="PROSITE" id="PS51352"/>
    </source>
</evidence>
<dbReference type="InterPro" id="IPR000866">
    <property type="entry name" value="AhpC/TSA"/>
</dbReference>
<proteinExistence type="predicted"/>
<accession>A0A0B0ERC2</accession>
<dbReference type="PROSITE" id="PS51352">
    <property type="entry name" value="THIOREDOXIN_2"/>
    <property type="match status" value="1"/>
</dbReference>
<dbReference type="Gene3D" id="1.25.40.10">
    <property type="entry name" value="Tetratricopeptide repeat domain"/>
    <property type="match status" value="1"/>
</dbReference>
<dbReference type="EMBL" id="JRYO01000067">
    <property type="protein sequence ID" value="KHE93230.1"/>
    <property type="molecule type" value="Genomic_DNA"/>
</dbReference>
<comment type="caution">
    <text evidence="7">The sequence shown here is derived from an EMBL/GenBank/DDBJ whole genome shotgun (WGS) entry which is preliminary data.</text>
</comment>
<gene>
    <name evidence="7" type="ORF">SCABRO_00992</name>
</gene>
<dbReference type="AlphaFoldDB" id="A0A0B0ERC2"/>
<comment type="subcellular location">
    <subcellularLocation>
        <location evidence="1">Cell envelope</location>
    </subcellularLocation>
</comment>
<dbReference type="CDD" id="cd02966">
    <property type="entry name" value="TlpA_like_family"/>
    <property type="match status" value="1"/>
</dbReference>
<name>A0A0B0ERC2_9BACT</name>
<reference evidence="7 8" key="1">
    <citation type="submission" date="2014-10" db="EMBL/GenBank/DDBJ databases">
        <title>Draft genome of anammox bacterium scalindua brodae, obtained using differential coverage binning of sequence data from two enrichment reactors.</title>
        <authorList>
            <person name="Speth D.R."/>
            <person name="Russ L."/>
            <person name="Kartal B."/>
            <person name="Op den Camp H.J."/>
            <person name="Dutilh B.E."/>
            <person name="Jetten M.S."/>
        </authorList>
    </citation>
    <scope>NUCLEOTIDE SEQUENCE [LARGE SCALE GENOMIC DNA]</scope>
    <source>
        <strain evidence="7">RU1</strain>
    </source>
</reference>
<evidence type="ECO:0000256" key="1">
    <source>
        <dbReference type="ARBA" id="ARBA00004196"/>
    </source>
</evidence>
<dbReference type="SUPFAM" id="SSF52833">
    <property type="entry name" value="Thioredoxin-like"/>
    <property type="match status" value="1"/>
</dbReference>